<dbReference type="InterPro" id="IPR029058">
    <property type="entry name" value="AB_hydrolase_fold"/>
</dbReference>
<dbReference type="InterPro" id="IPR000639">
    <property type="entry name" value="Epox_hydrolase-like"/>
</dbReference>
<comment type="similarity">
    <text evidence="1">Belongs to the peptidase S33 family.</text>
</comment>
<keyword evidence="2" id="KW-0058">Aromatic hydrocarbons catabolism</keyword>
<proteinExistence type="inferred from homology"/>
<evidence type="ECO:0000313" key="6">
    <source>
        <dbReference type="Proteomes" id="UP000292702"/>
    </source>
</evidence>
<evidence type="ECO:0000256" key="3">
    <source>
        <dbReference type="ARBA" id="ARBA00022801"/>
    </source>
</evidence>
<dbReference type="AlphaFoldDB" id="A0A4R0R8P3"/>
<gene>
    <name evidence="5" type="ORF">EIP91_010852</name>
</gene>
<keyword evidence="6" id="KW-1185">Reference proteome</keyword>
<dbReference type="SUPFAM" id="SSF53474">
    <property type="entry name" value="alpha/beta-Hydrolases"/>
    <property type="match status" value="1"/>
</dbReference>
<feature type="non-terminal residue" evidence="5">
    <location>
        <position position="341"/>
    </location>
</feature>
<comment type="caution">
    <text evidence="5">The sequence shown here is derived from an EMBL/GenBank/DDBJ whole genome shotgun (WGS) entry which is preliminary data.</text>
</comment>
<dbReference type="PANTHER" id="PTHR21661">
    <property type="entry name" value="EPOXIDE HYDROLASE 1-RELATED"/>
    <property type="match status" value="1"/>
</dbReference>
<accession>A0A4R0R8P3</accession>
<dbReference type="PIRSF" id="PIRSF001112">
    <property type="entry name" value="Epoxide_hydrolase"/>
    <property type="match status" value="1"/>
</dbReference>
<dbReference type="EMBL" id="RWJN01000674">
    <property type="protein sequence ID" value="TCD60038.1"/>
    <property type="molecule type" value="Genomic_DNA"/>
</dbReference>
<dbReference type="InterPro" id="IPR016292">
    <property type="entry name" value="Epoxide_hydrolase"/>
</dbReference>
<name>A0A4R0R8P3_9APHY</name>
<dbReference type="GO" id="GO:0097176">
    <property type="term" value="P:epoxide metabolic process"/>
    <property type="evidence" value="ECO:0007669"/>
    <property type="project" value="TreeGrafter"/>
</dbReference>
<reference evidence="5 6" key="1">
    <citation type="submission" date="2018-11" db="EMBL/GenBank/DDBJ databases">
        <title>Genome assembly of Steccherinum ochraceum LE-BIN_3174, the white-rot fungus of the Steccherinaceae family (The Residual Polyporoid clade, Polyporales, Basidiomycota).</title>
        <authorList>
            <person name="Fedorova T.V."/>
            <person name="Glazunova O.A."/>
            <person name="Landesman E.O."/>
            <person name="Moiseenko K.V."/>
            <person name="Psurtseva N.V."/>
            <person name="Savinova O.S."/>
            <person name="Shakhova N.V."/>
            <person name="Tyazhelova T.V."/>
            <person name="Vasina D.V."/>
        </authorList>
    </citation>
    <scope>NUCLEOTIDE SEQUENCE [LARGE SCALE GENOMIC DNA]</scope>
    <source>
        <strain evidence="5 6">LE-BIN_3174</strain>
    </source>
</reference>
<organism evidence="5 6">
    <name type="scientific">Steccherinum ochraceum</name>
    <dbReference type="NCBI Taxonomy" id="92696"/>
    <lineage>
        <taxon>Eukaryota</taxon>
        <taxon>Fungi</taxon>
        <taxon>Dikarya</taxon>
        <taxon>Basidiomycota</taxon>
        <taxon>Agaricomycotina</taxon>
        <taxon>Agaricomycetes</taxon>
        <taxon>Polyporales</taxon>
        <taxon>Steccherinaceae</taxon>
        <taxon>Steccherinum</taxon>
    </lineage>
</organism>
<sequence>MSDASEKPFTLSVPDAELELLKKKLELATLPTELDEAAWDYGVPLADVKRLVDHWKNGFNWRKYEAEINKIPQFTRDIEAEGFGSLNVHYAHVRSEDEKAIPLLFVHGWPGHFMEAAKLIPLLTAVKPGEPSFHVVAPSLPAFGFSEAPKKKGFSVCNNLMIALGYKSYGGDWGYFIGRKMANVYGHKHVKAWHTNMPVAGFPSITSPFRFVSALLTMFLPPNLENLKGAQRFLEDGNAYFRIQASRTQTLAYSLRDSPIGLLAWVYEKLVAWTDSYPWTDDEVLAWVSIYWFSRGGPDASTRLYYEATHAKSGDETREQPYSSIPLGLSFFPKEIVTLPR</sequence>
<evidence type="ECO:0000313" key="5">
    <source>
        <dbReference type="EMBL" id="TCD60038.1"/>
    </source>
</evidence>
<dbReference type="GO" id="GO:0004301">
    <property type="term" value="F:epoxide hydrolase activity"/>
    <property type="evidence" value="ECO:0007669"/>
    <property type="project" value="TreeGrafter"/>
</dbReference>
<dbReference type="Proteomes" id="UP000292702">
    <property type="component" value="Unassembled WGS sequence"/>
</dbReference>
<keyword evidence="3" id="KW-0378">Hydrolase</keyword>
<dbReference type="InterPro" id="IPR010497">
    <property type="entry name" value="Epoxide_hydro_N"/>
</dbReference>
<dbReference type="Gene3D" id="3.40.50.1820">
    <property type="entry name" value="alpha/beta hydrolase"/>
    <property type="match status" value="1"/>
</dbReference>
<dbReference type="OrthoDB" id="7130006at2759"/>
<evidence type="ECO:0000256" key="2">
    <source>
        <dbReference type="ARBA" id="ARBA00022797"/>
    </source>
</evidence>
<dbReference type="STRING" id="92696.A0A4R0R8P3"/>
<dbReference type="PRINTS" id="PR00412">
    <property type="entry name" value="EPOXHYDRLASE"/>
</dbReference>
<evidence type="ECO:0000259" key="4">
    <source>
        <dbReference type="Pfam" id="PF06441"/>
    </source>
</evidence>
<feature type="domain" description="Epoxide hydrolase N-terminal" evidence="4">
    <location>
        <begin position="7"/>
        <end position="115"/>
    </location>
</feature>
<dbReference type="PANTHER" id="PTHR21661:SF35">
    <property type="entry name" value="EPOXIDE HYDROLASE"/>
    <property type="match status" value="1"/>
</dbReference>
<dbReference type="Pfam" id="PF06441">
    <property type="entry name" value="EHN"/>
    <property type="match status" value="1"/>
</dbReference>
<evidence type="ECO:0000256" key="1">
    <source>
        <dbReference type="ARBA" id="ARBA00010088"/>
    </source>
</evidence>
<protein>
    <recommendedName>
        <fullName evidence="4">Epoxide hydrolase N-terminal domain-containing protein</fullName>
    </recommendedName>
</protein>